<evidence type="ECO:0000313" key="6">
    <source>
        <dbReference type="EMBL" id="XBX81570.1"/>
    </source>
</evidence>
<dbReference type="SUPFAM" id="SSF53850">
    <property type="entry name" value="Periplasmic binding protein-like II"/>
    <property type="match status" value="1"/>
</dbReference>
<dbReference type="CDD" id="cd05466">
    <property type="entry name" value="PBP2_LTTR_substrate"/>
    <property type="match status" value="1"/>
</dbReference>
<evidence type="ECO:0000256" key="4">
    <source>
        <dbReference type="ARBA" id="ARBA00023163"/>
    </source>
</evidence>
<dbReference type="PROSITE" id="PS50931">
    <property type="entry name" value="HTH_LYSR"/>
    <property type="match status" value="1"/>
</dbReference>
<dbReference type="AlphaFoldDB" id="A0AAU7W6J1"/>
<feature type="domain" description="HTH lysR-type" evidence="5">
    <location>
        <begin position="4"/>
        <end position="61"/>
    </location>
</feature>
<sequence>MAAHDLDHLRTFVTVTRAGSLTAAAALLGISQPTVTAHIQALEASVGFSCLERTRAGVRPTPKGAALAREVAAHVDALEDAMFAATARDHDTTGVHLGGPAELVSTMVLRGLAELAEAAGGPVHVRFGLADDLLDHLSSGSLDVVVSAVRPNVRDLSAVPVYDEVFQLVAAPGWAGHPIDEVPVLAYDEALPIVRRYWRSVFDRRPDGLHVAAVIPDLRAIAAAAVDGIGMSVLPEYLVRDELATGRLVLLHTPEVPPLNTVYLATRGRDAERDPAIAATVGALRDLIG</sequence>
<gene>
    <name evidence="6" type="ORF">ABIQ69_13250</name>
</gene>
<keyword evidence="2" id="KW-0805">Transcription regulation</keyword>
<evidence type="ECO:0000256" key="2">
    <source>
        <dbReference type="ARBA" id="ARBA00023015"/>
    </source>
</evidence>
<evidence type="ECO:0000256" key="3">
    <source>
        <dbReference type="ARBA" id="ARBA00023125"/>
    </source>
</evidence>
<proteinExistence type="inferred from homology"/>
<evidence type="ECO:0000256" key="1">
    <source>
        <dbReference type="ARBA" id="ARBA00009437"/>
    </source>
</evidence>
<dbReference type="Pfam" id="PF00126">
    <property type="entry name" value="HTH_1"/>
    <property type="match status" value="1"/>
</dbReference>
<comment type="similarity">
    <text evidence="1">Belongs to the LysR transcriptional regulatory family.</text>
</comment>
<keyword evidence="4" id="KW-0804">Transcription</keyword>
<evidence type="ECO:0000259" key="5">
    <source>
        <dbReference type="PROSITE" id="PS50931"/>
    </source>
</evidence>
<dbReference type="GO" id="GO:0000976">
    <property type="term" value="F:transcription cis-regulatory region binding"/>
    <property type="evidence" value="ECO:0007669"/>
    <property type="project" value="TreeGrafter"/>
</dbReference>
<protein>
    <submittedName>
        <fullName evidence="6">LysR family transcriptional regulator</fullName>
    </submittedName>
</protein>
<dbReference type="Gene3D" id="3.40.190.10">
    <property type="entry name" value="Periplasmic binding protein-like II"/>
    <property type="match status" value="2"/>
</dbReference>
<dbReference type="Pfam" id="PF03466">
    <property type="entry name" value="LysR_substrate"/>
    <property type="match status" value="1"/>
</dbReference>
<dbReference type="InterPro" id="IPR036390">
    <property type="entry name" value="WH_DNA-bd_sf"/>
</dbReference>
<dbReference type="RefSeq" id="WP_350347592.1">
    <property type="nucleotide sequence ID" value="NZ_CP158374.1"/>
</dbReference>
<keyword evidence="3" id="KW-0238">DNA-binding</keyword>
<dbReference type="EMBL" id="CP158374">
    <property type="protein sequence ID" value="XBX81570.1"/>
    <property type="molecule type" value="Genomic_DNA"/>
</dbReference>
<dbReference type="PANTHER" id="PTHR30126:SF39">
    <property type="entry name" value="HTH-TYPE TRANSCRIPTIONAL REGULATOR CYSL"/>
    <property type="match status" value="1"/>
</dbReference>
<dbReference type="Gene3D" id="1.10.10.10">
    <property type="entry name" value="Winged helix-like DNA-binding domain superfamily/Winged helix DNA-binding domain"/>
    <property type="match status" value="1"/>
</dbReference>
<dbReference type="SUPFAM" id="SSF46785">
    <property type="entry name" value="Winged helix' DNA-binding domain"/>
    <property type="match status" value="1"/>
</dbReference>
<reference evidence="6" key="1">
    <citation type="submission" date="2024-05" db="EMBL/GenBank/DDBJ databases">
        <authorList>
            <person name="Yu L."/>
        </authorList>
    </citation>
    <scope>NUCLEOTIDE SEQUENCE</scope>
    <source>
        <strain evidence="6">G08B096</strain>
    </source>
</reference>
<dbReference type="GO" id="GO:0003700">
    <property type="term" value="F:DNA-binding transcription factor activity"/>
    <property type="evidence" value="ECO:0007669"/>
    <property type="project" value="InterPro"/>
</dbReference>
<organism evidence="6">
    <name type="scientific">Agromyces sp. G08B096</name>
    <dbReference type="NCBI Taxonomy" id="3156399"/>
    <lineage>
        <taxon>Bacteria</taxon>
        <taxon>Bacillati</taxon>
        <taxon>Actinomycetota</taxon>
        <taxon>Actinomycetes</taxon>
        <taxon>Micrococcales</taxon>
        <taxon>Microbacteriaceae</taxon>
        <taxon>Agromyces</taxon>
    </lineage>
</organism>
<name>A0AAU7W6J1_9MICO</name>
<dbReference type="InterPro" id="IPR005119">
    <property type="entry name" value="LysR_subst-bd"/>
</dbReference>
<dbReference type="InterPro" id="IPR000847">
    <property type="entry name" value="LysR_HTH_N"/>
</dbReference>
<dbReference type="InterPro" id="IPR036388">
    <property type="entry name" value="WH-like_DNA-bd_sf"/>
</dbReference>
<dbReference type="PANTHER" id="PTHR30126">
    <property type="entry name" value="HTH-TYPE TRANSCRIPTIONAL REGULATOR"/>
    <property type="match status" value="1"/>
</dbReference>
<accession>A0AAU7W6J1</accession>